<dbReference type="PANTHER" id="PTHR45783:SF3">
    <property type="entry name" value="KINESIN LIGHT CHAIN"/>
    <property type="match status" value="1"/>
</dbReference>
<evidence type="ECO:0000256" key="2">
    <source>
        <dbReference type="ARBA" id="ARBA00009622"/>
    </source>
</evidence>
<dbReference type="GO" id="GO:0005871">
    <property type="term" value="C:kinesin complex"/>
    <property type="evidence" value="ECO:0007669"/>
    <property type="project" value="InterPro"/>
</dbReference>
<dbReference type="Pfam" id="PF13424">
    <property type="entry name" value="TPR_12"/>
    <property type="match status" value="1"/>
</dbReference>
<comment type="subcellular location">
    <subcellularLocation>
        <location evidence="1">Cytoplasm</location>
        <location evidence="1">Cytoskeleton</location>
    </subcellularLocation>
</comment>
<feature type="compositionally biased region" description="Acidic residues" evidence="10">
    <location>
        <begin position="371"/>
        <end position="381"/>
    </location>
</feature>
<evidence type="ECO:0000256" key="1">
    <source>
        <dbReference type="ARBA" id="ARBA00004245"/>
    </source>
</evidence>
<keyword evidence="6" id="KW-0802">TPR repeat</keyword>
<evidence type="ECO:0000256" key="4">
    <source>
        <dbReference type="ARBA" id="ARBA00022701"/>
    </source>
</evidence>
<comment type="caution">
    <text evidence="11">The sequence shown here is derived from an EMBL/GenBank/DDBJ whole genome shotgun (WGS) entry which is preliminary data.</text>
</comment>
<comment type="similarity">
    <text evidence="2">Belongs to the kinesin light chain family.</text>
</comment>
<keyword evidence="5" id="KW-0677">Repeat</keyword>
<evidence type="ECO:0000256" key="3">
    <source>
        <dbReference type="ARBA" id="ARBA00022490"/>
    </source>
</evidence>
<dbReference type="InterPro" id="IPR011990">
    <property type="entry name" value="TPR-like_helical_dom_sf"/>
</dbReference>
<feature type="region of interest" description="Disordered" evidence="10">
    <location>
        <begin position="355"/>
        <end position="381"/>
    </location>
</feature>
<keyword evidence="12" id="KW-1185">Reference proteome</keyword>
<evidence type="ECO:0000256" key="5">
    <source>
        <dbReference type="ARBA" id="ARBA00022737"/>
    </source>
</evidence>
<dbReference type="SMART" id="SM00028">
    <property type="entry name" value="TPR"/>
    <property type="match status" value="3"/>
</dbReference>
<keyword evidence="3" id="KW-0963">Cytoplasm</keyword>
<dbReference type="Proteomes" id="UP001174694">
    <property type="component" value="Unassembled WGS sequence"/>
</dbReference>
<dbReference type="SUPFAM" id="SSF48452">
    <property type="entry name" value="TPR-like"/>
    <property type="match status" value="2"/>
</dbReference>
<name>A0AA38VF48_9PEZI</name>
<dbReference type="AlphaFoldDB" id="A0AA38VF48"/>
<dbReference type="InterPro" id="IPR019734">
    <property type="entry name" value="TPR_rpt"/>
</dbReference>
<evidence type="ECO:0000313" key="11">
    <source>
        <dbReference type="EMBL" id="KAJ9137581.1"/>
    </source>
</evidence>
<dbReference type="Gene3D" id="3.40.50.300">
    <property type="entry name" value="P-loop containing nucleotide triphosphate hydrolases"/>
    <property type="match status" value="1"/>
</dbReference>
<dbReference type="GO" id="GO:0007018">
    <property type="term" value="P:microtubule-based movement"/>
    <property type="evidence" value="ECO:0007669"/>
    <property type="project" value="TreeGrafter"/>
</dbReference>
<keyword evidence="8" id="KW-0505">Motor protein</keyword>
<keyword evidence="4" id="KW-0493">Microtubule</keyword>
<organism evidence="11 12">
    <name type="scientific">Pleurostoma richardsiae</name>
    <dbReference type="NCBI Taxonomy" id="41990"/>
    <lineage>
        <taxon>Eukaryota</taxon>
        <taxon>Fungi</taxon>
        <taxon>Dikarya</taxon>
        <taxon>Ascomycota</taxon>
        <taxon>Pezizomycotina</taxon>
        <taxon>Sordariomycetes</taxon>
        <taxon>Sordariomycetidae</taxon>
        <taxon>Calosphaeriales</taxon>
        <taxon>Pleurostomataceae</taxon>
        <taxon>Pleurostoma</taxon>
    </lineage>
</organism>
<dbReference type="InterPro" id="IPR027417">
    <property type="entry name" value="P-loop_NTPase"/>
</dbReference>
<evidence type="ECO:0000256" key="10">
    <source>
        <dbReference type="SAM" id="MobiDB-lite"/>
    </source>
</evidence>
<sequence length="746" mass="85278">MNRQEQQRRDIQGNWFGDGSRIHQGDIHNYHLPHRSSRIVVRNLPFPRNEDVVIRDHIFANLDRLLPVSSPSQSAALWGLGGSGKTQIALAYAYKRSGDPACSIFWVHADDRTTFTQDYKLISTRLGLAGNLEGAELLAAVRGRIEADPCWLLVLDNADDLGLFGVGQTPRHALQGQSADETSNLYDFVPRGTAGLVLWTSRDKRIVGSLVGPQRGIEVAHMTDSEAKLLFESVRNETISDDEVADAEELLQELGRLPLSISQAAAYMRRTSTPIREYMSKLRSRRKRWKMLQENEFDRHRRRQVSNSVLETWDISVEHIRQENKMAYDILHSLAFLDNQNIPLKLIHNIAESYDRESARGSDPNRRGSENESDGSEDGIEDDEQIIEAATRLQEFSFLRLLASEQGRAYEMHKLMQEATRYNLSKKQAEEAHFSHVALHAICDLFPERRRELWDDCERYLVHAQRVGEWAELCKGEVEASALLSRVSAYLYDRGRWREKEPVDRRAHKLRRKTLGDRHPDTLRSMASLATTYHQQGRYKEAETIMVEVLALRKEVLGDKHPDTIKSMAELATTYHQQGRYNEAETIKVEVLALRKEVLGDKHPDTIKSMAELATTYHQQGRYNEAETIYMEVLALRKEVLGDKHPDTIKSMADLAATYHQQGRYGEDEKISGEVLALRKEVLGDQHPDTAYSMHDLAITWHSQDRVAEAISMMEDCFRLQAELLGQNHPYTQASCSTLNLWKMDG</sequence>
<reference evidence="11" key="1">
    <citation type="submission" date="2022-07" db="EMBL/GenBank/DDBJ databases">
        <title>Fungi with potential for degradation of polypropylene.</title>
        <authorList>
            <person name="Gostincar C."/>
        </authorList>
    </citation>
    <scope>NUCLEOTIDE SEQUENCE</scope>
    <source>
        <strain evidence="11">EXF-13308</strain>
    </source>
</reference>
<dbReference type="GO" id="GO:0005737">
    <property type="term" value="C:cytoplasm"/>
    <property type="evidence" value="ECO:0007669"/>
    <property type="project" value="TreeGrafter"/>
</dbReference>
<gene>
    <name evidence="11" type="ORF">NKR23_g9031</name>
</gene>
<dbReference type="Gene3D" id="1.25.40.10">
    <property type="entry name" value="Tetratricopeptide repeat domain"/>
    <property type="match status" value="2"/>
</dbReference>
<protein>
    <submittedName>
        <fullName evidence="11">Kinesin light chain</fullName>
    </submittedName>
</protein>
<dbReference type="GO" id="GO:0019894">
    <property type="term" value="F:kinesin binding"/>
    <property type="evidence" value="ECO:0007669"/>
    <property type="project" value="TreeGrafter"/>
</dbReference>
<evidence type="ECO:0000256" key="8">
    <source>
        <dbReference type="ARBA" id="ARBA00023175"/>
    </source>
</evidence>
<feature type="compositionally biased region" description="Basic and acidic residues" evidence="10">
    <location>
        <begin position="355"/>
        <end position="370"/>
    </location>
</feature>
<proteinExistence type="inferred from homology"/>
<evidence type="ECO:0000256" key="9">
    <source>
        <dbReference type="ARBA" id="ARBA00023212"/>
    </source>
</evidence>
<dbReference type="GO" id="GO:0005874">
    <property type="term" value="C:microtubule"/>
    <property type="evidence" value="ECO:0007669"/>
    <property type="project" value="UniProtKB-KW"/>
</dbReference>
<keyword evidence="7" id="KW-0175">Coiled coil</keyword>
<dbReference type="EMBL" id="JANBVO010000034">
    <property type="protein sequence ID" value="KAJ9137581.1"/>
    <property type="molecule type" value="Genomic_DNA"/>
</dbReference>
<dbReference type="Pfam" id="PF13374">
    <property type="entry name" value="TPR_10"/>
    <property type="match status" value="4"/>
</dbReference>
<keyword evidence="9" id="KW-0206">Cytoskeleton</keyword>
<evidence type="ECO:0000256" key="7">
    <source>
        <dbReference type="ARBA" id="ARBA00023054"/>
    </source>
</evidence>
<dbReference type="SUPFAM" id="SSF52540">
    <property type="entry name" value="P-loop containing nucleoside triphosphate hydrolases"/>
    <property type="match status" value="1"/>
</dbReference>
<dbReference type="InterPro" id="IPR002151">
    <property type="entry name" value="Kinesin_light"/>
</dbReference>
<evidence type="ECO:0000256" key="6">
    <source>
        <dbReference type="ARBA" id="ARBA00022803"/>
    </source>
</evidence>
<dbReference type="PANTHER" id="PTHR45783">
    <property type="entry name" value="KINESIN LIGHT CHAIN"/>
    <property type="match status" value="1"/>
</dbReference>
<accession>A0AA38VF48</accession>
<evidence type="ECO:0000313" key="12">
    <source>
        <dbReference type="Proteomes" id="UP001174694"/>
    </source>
</evidence>